<dbReference type="AlphaFoldDB" id="I3Y078"/>
<keyword evidence="1" id="KW-1133">Transmembrane helix</keyword>
<dbReference type="STRING" id="760154.Sulba_2332"/>
<protein>
    <submittedName>
        <fullName evidence="2">Uncharacterized protein</fullName>
    </submittedName>
</protein>
<dbReference type="RefSeq" id="WP_014770465.1">
    <property type="nucleotide sequence ID" value="NC_018002.1"/>
</dbReference>
<dbReference type="KEGG" id="sba:Sulba_2332"/>
<keyword evidence="1" id="KW-0812">Transmembrane</keyword>
<keyword evidence="1" id="KW-0472">Membrane</keyword>
<evidence type="ECO:0000256" key="1">
    <source>
        <dbReference type="SAM" id="Phobius"/>
    </source>
</evidence>
<name>I3Y078_SULBS</name>
<sequence length="118" mass="13368">MAGEVKILSDEQFNILMSDIAQLIGQVQKIEQSFNPKKLKQEILNEFKIALSKNSLFESLKKEGLELELNLIALRNVREEFYECKRKSERGIIITGLGGLFVGGLFVTLTFWLTGLFG</sequence>
<dbReference type="Proteomes" id="UP000006176">
    <property type="component" value="Chromosome"/>
</dbReference>
<organism evidence="2 3">
    <name type="scientific">Sulfurospirillum barnesii (strain ATCC 700032 / DSM 10660 / SES-3)</name>
    <dbReference type="NCBI Taxonomy" id="760154"/>
    <lineage>
        <taxon>Bacteria</taxon>
        <taxon>Pseudomonadati</taxon>
        <taxon>Campylobacterota</taxon>
        <taxon>Epsilonproteobacteria</taxon>
        <taxon>Campylobacterales</taxon>
        <taxon>Sulfurospirillaceae</taxon>
        <taxon>Sulfurospirillum</taxon>
    </lineage>
</organism>
<evidence type="ECO:0000313" key="2">
    <source>
        <dbReference type="EMBL" id="AFL69602.1"/>
    </source>
</evidence>
<dbReference type="HOGENOM" id="CLU_2071937_0_0_7"/>
<reference evidence="2 3" key="1">
    <citation type="submission" date="2012-06" db="EMBL/GenBank/DDBJ databases">
        <title>Complete sequence of Sulfurospirillum barnesii SES-3.</title>
        <authorList>
            <consortium name="US DOE Joint Genome Institute"/>
            <person name="Lucas S."/>
            <person name="Han J."/>
            <person name="Lapidus A."/>
            <person name="Cheng J.-F."/>
            <person name="Goodwin L."/>
            <person name="Pitluck S."/>
            <person name="Peters L."/>
            <person name="Ovchinnikova G."/>
            <person name="Lu M."/>
            <person name="Detter J.C."/>
            <person name="Han C."/>
            <person name="Tapia R."/>
            <person name="Land M."/>
            <person name="Hauser L."/>
            <person name="Kyrpides N."/>
            <person name="Ivanova N."/>
            <person name="Pagani I."/>
            <person name="Stolz J."/>
            <person name="Arkin A."/>
            <person name="Dehal P."/>
            <person name="Oremland R."/>
            <person name="Saltikov C."/>
            <person name="Basu P."/>
            <person name="Hollibaugh J."/>
            <person name="Newman D."/>
            <person name="Stolyar S."/>
            <person name="Hazen T."/>
            <person name="Woyke T."/>
        </authorList>
    </citation>
    <scope>NUCLEOTIDE SEQUENCE [LARGE SCALE GENOMIC DNA]</scope>
    <source>
        <strain evidence="3">ATCC 700032 / DSM 10660 / SES-3</strain>
    </source>
</reference>
<proteinExistence type="predicted"/>
<gene>
    <name evidence="2" type="ordered locus">Sulba_2332</name>
</gene>
<keyword evidence="3" id="KW-1185">Reference proteome</keyword>
<evidence type="ECO:0000313" key="3">
    <source>
        <dbReference type="Proteomes" id="UP000006176"/>
    </source>
</evidence>
<feature type="transmembrane region" description="Helical" evidence="1">
    <location>
        <begin position="92"/>
        <end position="113"/>
    </location>
</feature>
<dbReference type="EMBL" id="CP003333">
    <property type="protein sequence ID" value="AFL69602.1"/>
    <property type="molecule type" value="Genomic_DNA"/>
</dbReference>
<accession>I3Y078</accession>
<dbReference type="PATRIC" id="fig|760154.4.peg.2331"/>